<dbReference type="Gene3D" id="3.40.50.150">
    <property type="entry name" value="Vaccinia Virus protein VP39"/>
    <property type="match status" value="1"/>
</dbReference>
<reference evidence="1" key="1">
    <citation type="submission" date="2021-01" db="EMBL/GenBank/DDBJ databases">
        <authorList>
            <person name="Corre E."/>
            <person name="Pelletier E."/>
            <person name="Niang G."/>
            <person name="Scheremetjew M."/>
            <person name="Finn R."/>
            <person name="Kale V."/>
            <person name="Holt S."/>
            <person name="Cochrane G."/>
            <person name="Meng A."/>
            <person name="Brown T."/>
            <person name="Cohen L."/>
        </authorList>
    </citation>
    <scope>NUCLEOTIDE SEQUENCE</scope>
    <source>
        <strain evidence="1">CCMP645</strain>
    </source>
</reference>
<gene>
    <name evidence="1" type="ORF">PCAR00345_LOCUS36678</name>
</gene>
<organism evidence="1">
    <name type="scientific">Chrysotila carterae</name>
    <name type="common">Marine alga</name>
    <name type="synonym">Syracosphaera carterae</name>
    <dbReference type="NCBI Taxonomy" id="13221"/>
    <lineage>
        <taxon>Eukaryota</taxon>
        <taxon>Haptista</taxon>
        <taxon>Haptophyta</taxon>
        <taxon>Prymnesiophyceae</taxon>
        <taxon>Isochrysidales</taxon>
        <taxon>Isochrysidaceae</taxon>
        <taxon>Chrysotila</taxon>
    </lineage>
</organism>
<evidence type="ECO:0000313" key="1">
    <source>
        <dbReference type="EMBL" id="CAE0783974.1"/>
    </source>
</evidence>
<name>A0A7S4C1D6_CHRCT</name>
<accession>A0A7S4C1D6</accession>
<dbReference type="AlphaFoldDB" id="A0A7S4C1D6"/>
<dbReference type="InterPro" id="IPR029063">
    <property type="entry name" value="SAM-dependent_MTases_sf"/>
</dbReference>
<sequence>MQTTEFITDLARVLTAGGAVIANVFNGSAEARASADIFAKRLHACMGSVYALPVCGRHTNRILLAFCAEHSAMHERGLREQLRQGYFDASRCVPSLEPPLVDCFRQNAETFHSWESTQPGGK</sequence>
<protein>
    <submittedName>
        <fullName evidence="1">Uncharacterized protein</fullName>
    </submittedName>
</protein>
<dbReference type="EMBL" id="HBIZ01058369">
    <property type="protein sequence ID" value="CAE0783974.1"/>
    <property type="molecule type" value="Transcribed_RNA"/>
</dbReference>
<proteinExistence type="predicted"/>